<organism evidence="3 4">
    <name type="scientific">Polychaeton citri CBS 116435</name>
    <dbReference type="NCBI Taxonomy" id="1314669"/>
    <lineage>
        <taxon>Eukaryota</taxon>
        <taxon>Fungi</taxon>
        <taxon>Dikarya</taxon>
        <taxon>Ascomycota</taxon>
        <taxon>Pezizomycotina</taxon>
        <taxon>Dothideomycetes</taxon>
        <taxon>Dothideomycetidae</taxon>
        <taxon>Capnodiales</taxon>
        <taxon>Capnodiaceae</taxon>
        <taxon>Polychaeton</taxon>
    </lineage>
</organism>
<feature type="region of interest" description="Disordered" evidence="1">
    <location>
        <begin position="90"/>
        <end position="196"/>
    </location>
</feature>
<dbReference type="Proteomes" id="UP000799441">
    <property type="component" value="Unassembled WGS sequence"/>
</dbReference>
<feature type="compositionally biased region" description="Basic and acidic residues" evidence="1">
    <location>
        <begin position="155"/>
        <end position="172"/>
    </location>
</feature>
<reference evidence="3" key="1">
    <citation type="journal article" date="2020" name="Stud. Mycol.">
        <title>101 Dothideomycetes genomes: a test case for predicting lifestyles and emergence of pathogens.</title>
        <authorList>
            <person name="Haridas S."/>
            <person name="Albert R."/>
            <person name="Binder M."/>
            <person name="Bloem J."/>
            <person name="Labutti K."/>
            <person name="Salamov A."/>
            <person name="Andreopoulos B."/>
            <person name="Baker S."/>
            <person name="Barry K."/>
            <person name="Bills G."/>
            <person name="Bluhm B."/>
            <person name="Cannon C."/>
            <person name="Castanera R."/>
            <person name="Culley D."/>
            <person name="Daum C."/>
            <person name="Ezra D."/>
            <person name="Gonzalez J."/>
            <person name="Henrissat B."/>
            <person name="Kuo A."/>
            <person name="Liang C."/>
            <person name="Lipzen A."/>
            <person name="Lutzoni F."/>
            <person name="Magnuson J."/>
            <person name="Mondo S."/>
            <person name="Nolan M."/>
            <person name="Ohm R."/>
            <person name="Pangilinan J."/>
            <person name="Park H.-J."/>
            <person name="Ramirez L."/>
            <person name="Alfaro M."/>
            <person name="Sun H."/>
            <person name="Tritt A."/>
            <person name="Yoshinaga Y."/>
            <person name="Zwiers L.-H."/>
            <person name="Turgeon B."/>
            <person name="Goodwin S."/>
            <person name="Spatafora J."/>
            <person name="Crous P."/>
            <person name="Grigoriev I."/>
        </authorList>
    </citation>
    <scope>NUCLEOTIDE SEQUENCE</scope>
    <source>
        <strain evidence="3">CBS 116435</strain>
    </source>
</reference>
<dbReference type="AlphaFoldDB" id="A0A9P4QJW2"/>
<sequence>MLSSSEAESERSPRLAGQMSDSEHDALASPLDDEDDDAPLYPVEGKFVSEQERDDILSRPEIEREQILAEREEAVQKRLQDLQLKQLLSRARKDGEKAQKKRTAAAAELGDEDGARSRRPKAEGKGRSALDAYKQAREAKGADRTSRLEAPGRGSRRDERSPSSVGSDRDADAESEVEWAEPSSERRDRDEPPPALRDFELCRVGRSNFARVCFWPGFEDTIKGCFARVFLEQSRTTGQNVYRMAQIKGESLH</sequence>
<dbReference type="SUPFAM" id="SSF159042">
    <property type="entry name" value="Plus3-like"/>
    <property type="match status" value="1"/>
</dbReference>
<feature type="region of interest" description="Disordered" evidence="1">
    <location>
        <begin position="1"/>
        <end position="59"/>
    </location>
</feature>
<dbReference type="GO" id="GO:0003677">
    <property type="term" value="F:DNA binding"/>
    <property type="evidence" value="ECO:0007669"/>
    <property type="project" value="InterPro"/>
</dbReference>
<evidence type="ECO:0000313" key="3">
    <source>
        <dbReference type="EMBL" id="KAF2726261.1"/>
    </source>
</evidence>
<dbReference type="InterPro" id="IPR004343">
    <property type="entry name" value="Plus-3_dom"/>
</dbReference>
<dbReference type="Pfam" id="PF03126">
    <property type="entry name" value="Plus-3"/>
    <property type="match status" value="1"/>
</dbReference>
<dbReference type="InterPro" id="IPR036128">
    <property type="entry name" value="Plus3-like_sf"/>
</dbReference>
<dbReference type="EMBL" id="MU003765">
    <property type="protein sequence ID" value="KAF2726261.1"/>
    <property type="molecule type" value="Genomic_DNA"/>
</dbReference>
<dbReference type="Gene3D" id="3.90.70.200">
    <property type="entry name" value="Plus-3 domain"/>
    <property type="match status" value="1"/>
</dbReference>
<feature type="compositionally biased region" description="Basic and acidic residues" evidence="1">
    <location>
        <begin position="113"/>
        <end position="147"/>
    </location>
</feature>
<proteinExistence type="predicted"/>
<feature type="domain" description="Plus3" evidence="2">
    <location>
        <begin position="193"/>
        <end position="253"/>
    </location>
</feature>
<evidence type="ECO:0000259" key="2">
    <source>
        <dbReference type="PROSITE" id="PS51360"/>
    </source>
</evidence>
<evidence type="ECO:0000313" key="4">
    <source>
        <dbReference type="Proteomes" id="UP000799441"/>
    </source>
</evidence>
<gene>
    <name evidence="3" type="ORF">K431DRAFT_5064</name>
</gene>
<name>A0A9P4QJW2_9PEZI</name>
<evidence type="ECO:0000256" key="1">
    <source>
        <dbReference type="SAM" id="MobiDB-lite"/>
    </source>
</evidence>
<dbReference type="OrthoDB" id="166375at2759"/>
<keyword evidence="4" id="KW-1185">Reference proteome</keyword>
<comment type="caution">
    <text evidence="3">The sequence shown here is derived from an EMBL/GenBank/DDBJ whole genome shotgun (WGS) entry which is preliminary data.</text>
</comment>
<protein>
    <recommendedName>
        <fullName evidence="2">Plus3 domain-containing protein</fullName>
    </recommendedName>
</protein>
<feature type="compositionally biased region" description="Basic and acidic residues" evidence="1">
    <location>
        <begin position="183"/>
        <end position="196"/>
    </location>
</feature>
<feature type="compositionally biased region" description="Basic and acidic residues" evidence="1">
    <location>
        <begin position="47"/>
        <end position="59"/>
    </location>
</feature>
<accession>A0A9P4QJW2</accession>
<dbReference type="PROSITE" id="PS51360">
    <property type="entry name" value="PLUS3"/>
    <property type="match status" value="1"/>
</dbReference>